<evidence type="ECO:0000256" key="4">
    <source>
        <dbReference type="ARBA" id="ARBA00022989"/>
    </source>
</evidence>
<protein>
    <submittedName>
        <fullName evidence="10">Aa_trans domain-containing protein</fullName>
    </submittedName>
</protein>
<dbReference type="GO" id="GO:0016020">
    <property type="term" value="C:membrane"/>
    <property type="evidence" value="ECO:0007669"/>
    <property type="project" value="UniProtKB-SubCell"/>
</dbReference>
<feature type="domain" description="Amino acid transporter transmembrane" evidence="7">
    <location>
        <begin position="566"/>
        <end position="935"/>
    </location>
</feature>
<proteinExistence type="predicted"/>
<feature type="transmembrane region" description="Helical" evidence="6">
    <location>
        <begin position="409"/>
        <end position="433"/>
    </location>
</feature>
<evidence type="ECO:0000313" key="10">
    <source>
        <dbReference type="WBParaSite" id="TCNE_0000608401-mRNA-1"/>
    </source>
</evidence>
<evidence type="ECO:0000256" key="6">
    <source>
        <dbReference type="SAM" id="Phobius"/>
    </source>
</evidence>
<evidence type="ECO:0000256" key="5">
    <source>
        <dbReference type="ARBA" id="ARBA00023136"/>
    </source>
</evidence>
<feature type="transmembrane region" description="Helical" evidence="6">
    <location>
        <begin position="901"/>
        <end position="922"/>
    </location>
</feature>
<dbReference type="WBParaSite" id="TCNE_0000608401-mRNA-1">
    <property type="protein sequence ID" value="TCNE_0000608401-mRNA-1"/>
    <property type="gene ID" value="TCNE_0000608401"/>
</dbReference>
<feature type="transmembrane region" description="Helical" evidence="6">
    <location>
        <begin position="793"/>
        <end position="816"/>
    </location>
</feature>
<dbReference type="AlphaFoldDB" id="A0A183UC64"/>
<feature type="transmembrane region" description="Helical" evidence="6">
    <location>
        <begin position="340"/>
        <end position="360"/>
    </location>
</feature>
<comment type="subcellular location">
    <subcellularLocation>
        <location evidence="1">Membrane</location>
    </subcellularLocation>
</comment>
<feature type="transmembrane region" description="Helical" evidence="6">
    <location>
        <begin position="875"/>
        <end position="895"/>
    </location>
</feature>
<organism evidence="9 10">
    <name type="scientific">Toxocara canis</name>
    <name type="common">Canine roundworm</name>
    <dbReference type="NCBI Taxonomy" id="6265"/>
    <lineage>
        <taxon>Eukaryota</taxon>
        <taxon>Metazoa</taxon>
        <taxon>Ecdysozoa</taxon>
        <taxon>Nematoda</taxon>
        <taxon>Chromadorea</taxon>
        <taxon>Rhabditida</taxon>
        <taxon>Spirurina</taxon>
        <taxon>Ascaridomorpha</taxon>
        <taxon>Ascaridoidea</taxon>
        <taxon>Toxocaridae</taxon>
        <taxon>Toxocara</taxon>
    </lineage>
</organism>
<keyword evidence="4 6" id="KW-1133">Transmembrane helix</keyword>
<evidence type="ECO:0000313" key="9">
    <source>
        <dbReference type="Proteomes" id="UP000050794"/>
    </source>
</evidence>
<feature type="transmembrane region" description="Helical" evidence="6">
    <location>
        <begin position="760"/>
        <end position="781"/>
    </location>
</feature>
<gene>
    <name evidence="8" type="ORF">TCNE_LOCUS6084</name>
</gene>
<feature type="transmembrane region" description="Helical" evidence="6">
    <location>
        <begin position="34"/>
        <end position="56"/>
    </location>
</feature>
<feature type="domain" description="Amino acid transporter transmembrane" evidence="7">
    <location>
        <begin position="33"/>
        <end position="425"/>
    </location>
</feature>
<feature type="transmembrane region" description="Helical" evidence="6">
    <location>
        <begin position="597"/>
        <end position="625"/>
    </location>
</feature>
<name>A0A183UC64_TOXCA</name>
<evidence type="ECO:0000256" key="2">
    <source>
        <dbReference type="ARBA" id="ARBA00022448"/>
    </source>
</evidence>
<feature type="transmembrane region" description="Helical" evidence="6">
    <location>
        <begin position="301"/>
        <end position="319"/>
    </location>
</feature>
<feature type="transmembrane region" description="Helical" evidence="6">
    <location>
        <begin position="836"/>
        <end position="854"/>
    </location>
</feature>
<dbReference type="Proteomes" id="UP000050794">
    <property type="component" value="Unassembled WGS sequence"/>
</dbReference>
<evidence type="ECO:0000256" key="3">
    <source>
        <dbReference type="ARBA" id="ARBA00022692"/>
    </source>
</evidence>
<keyword evidence="2" id="KW-0813">Transport</keyword>
<evidence type="ECO:0000259" key="7">
    <source>
        <dbReference type="Pfam" id="PF01490"/>
    </source>
</evidence>
<dbReference type="InterPro" id="IPR013057">
    <property type="entry name" value="AA_transpt_TM"/>
</dbReference>
<feature type="transmembrane region" description="Helical" evidence="6">
    <location>
        <begin position="225"/>
        <end position="246"/>
    </location>
</feature>
<feature type="transmembrane region" description="Helical" evidence="6">
    <location>
        <begin position="517"/>
        <end position="533"/>
    </location>
</feature>
<keyword evidence="9" id="KW-1185">Reference proteome</keyword>
<dbReference type="EMBL" id="UYWY01019436">
    <property type="protein sequence ID" value="VDM37369.1"/>
    <property type="molecule type" value="Genomic_DNA"/>
</dbReference>
<keyword evidence="3 6" id="KW-0812">Transmembrane</keyword>
<feature type="transmembrane region" description="Helical" evidence="6">
    <location>
        <begin position="151"/>
        <end position="174"/>
    </location>
</feature>
<feature type="transmembrane region" description="Helical" evidence="6">
    <location>
        <begin position="181"/>
        <end position="205"/>
    </location>
</feature>
<evidence type="ECO:0000256" key="1">
    <source>
        <dbReference type="ARBA" id="ARBA00004370"/>
    </source>
</evidence>
<dbReference type="Gene3D" id="1.20.1740.10">
    <property type="entry name" value="Amino acid/polyamine transporter I"/>
    <property type="match status" value="2"/>
</dbReference>
<feature type="transmembrane region" description="Helical" evidence="6">
    <location>
        <begin position="716"/>
        <end position="740"/>
    </location>
</feature>
<accession>A0A183UC64</accession>
<feature type="transmembrane region" description="Helical" evidence="6">
    <location>
        <begin position="686"/>
        <end position="709"/>
    </location>
</feature>
<dbReference type="PANTHER" id="PTHR48017">
    <property type="entry name" value="OS05G0424000 PROTEIN-RELATED"/>
    <property type="match status" value="1"/>
</dbReference>
<sequence>MASQKIRMSMVSITTMESSTTSVTNHQNDRGLHWLVTALFLVGDLAGGGLVTLPTAMMQSDFYSGLAFTFLMTAVVIYTAYLLGQSWVMLQRRWPEYRDHCRKPYPEMGARAMGPLMKLVVTICIDITQFGIAVVYVLLSSKNIHDFLEAFFVTDFSFCYVVLVMGVCLLPVTFLKSPKDFWAVVVVGMVTTACAVVLILIGSALDYGTCAPEMGENVKFVPTNYFLALGTLLFAYGGHAAFPTIQHDMRKPYHFTRSIFLTFGIITLLYTPVCVMGYITYGNSLQSSIINSIQTIGIQQAINILITAHCILTLTIVFNPLNQDIEELFDVPHHFCWQRVFVRTGVMIMVIFVAESLPTFGPLLDLVGGSTLTLTALVFPCFFYLYLSVAEEKTNEKDNDMVIEKAPKLRLFICGFIILFGIIGGAAATYSAISELVTTQFTVPCYIQPFTSRLHPTDVHGHTNCCGKWQNITTRGDSSICGPSSSIKGILERKRIVKLIGDATVGHVNILPNLTRSYYFMPHLYIVEFSCAIQKMSSIKKAVSLESETTDESRATVLVNHRNQRGLSWFLTALFLVGDLAGGGIVALPTAMMQSDFYPGLVIMCIMTVAVTYTACILGESWVILQRRWPQYRYHCRKPYPEMGGRAMGPLMRSIVAVCIDITQFGVAVVYILLSSKNIHDFLQAFFGIDFSFCYVVLILGLCLLPAMFLKSPQDFWVAVVVAMITTSCAVVLILIGSAVDYGDCAAHKGVNHKFVPTNYFLALGTILFAYGGHSAFPTIQHDMEEPYRFQRSAILAFAIIFTLYTPVCIMAYITYGNSLQSSIINSLQITGIQQAVNILITAHCILALTIVFNPLNQDIEELFKVPQQFCWQRVIVRTGVLVVALFVAESLPTFGPLLDLVGGSTTALMSLILPCLFYLYLSAAEKKAFEKGCDTMLGAIGGGAATYSAIRELATTKFAVPCYVLPFRSTIPAINLQKSTNCCGNWQNISIYGDISLCSPYNDFYEQT</sequence>
<reference evidence="10" key="1">
    <citation type="submission" date="2016-06" db="UniProtKB">
        <authorList>
            <consortium name="WormBaseParasite"/>
        </authorList>
    </citation>
    <scope>IDENTIFICATION</scope>
</reference>
<keyword evidence="5 6" id="KW-0472">Membrane</keyword>
<dbReference type="FunFam" id="1.20.1740.10:FF:000052">
    <property type="entry name" value="Lysine histidine transporter-like 3"/>
    <property type="match status" value="2"/>
</dbReference>
<feature type="transmembrane region" description="Helical" evidence="6">
    <location>
        <begin position="366"/>
        <end position="389"/>
    </location>
</feature>
<feature type="transmembrane region" description="Helical" evidence="6">
    <location>
        <begin position="62"/>
        <end position="83"/>
    </location>
</feature>
<feature type="transmembrane region" description="Helical" evidence="6">
    <location>
        <begin position="258"/>
        <end position="281"/>
    </location>
</feature>
<reference evidence="8 9" key="2">
    <citation type="submission" date="2018-11" db="EMBL/GenBank/DDBJ databases">
        <authorList>
            <consortium name="Pathogen Informatics"/>
        </authorList>
    </citation>
    <scope>NUCLEOTIDE SEQUENCE [LARGE SCALE GENOMIC DNA]</scope>
</reference>
<dbReference type="Pfam" id="PF01490">
    <property type="entry name" value="Aa_trans"/>
    <property type="match status" value="2"/>
</dbReference>
<feature type="transmembrane region" description="Helical" evidence="6">
    <location>
        <begin position="569"/>
        <end position="591"/>
    </location>
</feature>
<evidence type="ECO:0000313" key="8">
    <source>
        <dbReference type="EMBL" id="VDM37369.1"/>
    </source>
</evidence>
<feature type="transmembrane region" description="Helical" evidence="6">
    <location>
        <begin position="119"/>
        <end position="139"/>
    </location>
</feature>
<feature type="transmembrane region" description="Helical" evidence="6">
    <location>
        <begin position="655"/>
        <end position="674"/>
    </location>
</feature>